<dbReference type="InterPro" id="IPR004643">
    <property type="entry name" value="Fe-S_L-Ser_bsu"/>
</dbReference>
<evidence type="ECO:0000256" key="1">
    <source>
        <dbReference type="ARBA" id="ARBA00001966"/>
    </source>
</evidence>
<dbReference type="SUPFAM" id="SSF143548">
    <property type="entry name" value="Serine metabolism enzymes domain"/>
    <property type="match status" value="1"/>
</dbReference>
<dbReference type="Proteomes" id="UP000785625">
    <property type="component" value="Unassembled WGS sequence"/>
</dbReference>
<dbReference type="PANTHER" id="PTHR30182:SF12">
    <property type="entry name" value="L-SERINE DEHYDRATASE, BETA CHAIN-RELATED"/>
    <property type="match status" value="1"/>
</dbReference>
<dbReference type="EC" id="4.3.1.17" evidence="11"/>
<evidence type="ECO:0000256" key="4">
    <source>
        <dbReference type="ARBA" id="ARBA00022432"/>
    </source>
</evidence>
<keyword evidence="4 11" id="KW-0312">Gluconeogenesis</keyword>
<dbReference type="GO" id="GO:0003941">
    <property type="term" value="F:L-serine ammonia-lyase activity"/>
    <property type="evidence" value="ECO:0007669"/>
    <property type="project" value="UniProtKB-EC"/>
</dbReference>
<reference evidence="13 14" key="1">
    <citation type="journal article" date="2021" name="Sci. Rep.">
        <title>The distribution of antibiotic resistance genes in chicken gut microbiota commensals.</title>
        <authorList>
            <person name="Juricova H."/>
            <person name="Matiasovicova J."/>
            <person name="Kubasova T."/>
            <person name="Cejkova D."/>
            <person name="Rychlik I."/>
        </authorList>
    </citation>
    <scope>NUCLEOTIDE SEQUENCE [LARGE SCALE GENOMIC DNA]</scope>
    <source>
        <strain evidence="13 14">An574</strain>
    </source>
</reference>
<proteinExistence type="inferred from homology"/>
<feature type="domain" description="Serine dehydratase beta chain" evidence="12">
    <location>
        <begin position="7"/>
        <end position="90"/>
    </location>
</feature>
<dbReference type="Gene3D" id="3.30.1330.90">
    <property type="entry name" value="D-3-phosphoglycerate dehydrogenase, domain 3"/>
    <property type="match status" value="1"/>
</dbReference>
<dbReference type="RefSeq" id="WP_204784990.1">
    <property type="nucleotide sequence ID" value="NZ_CALVGD010000087.1"/>
</dbReference>
<keyword evidence="6 11" id="KW-0479">Metal-binding</keyword>
<accession>A0ABS2GZM8</accession>
<evidence type="ECO:0000256" key="11">
    <source>
        <dbReference type="RuleBase" id="RU366059"/>
    </source>
</evidence>
<comment type="pathway">
    <text evidence="2">Carbohydrate biosynthesis; gluconeogenesis.</text>
</comment>
<keyword evidence="7 11" id="KW-0408">Iron</keyword>
<dbReference type="Pfam" id="PF03315">
    <property type="entry name" value="SDH_beta"/>
    <property type="match status" value="1"/>
</dbReference>
<name>A0ABS2GZM8_9LACO</name>
<keyword evidence="5 11" id="KW-0004">4Fe-4S</keyword>
<keyword evidence="14" id="KW-1185">Reference proteome</keyword>
<evidence type="ECO:0000256" key="2">
    <source>
        <dbReference type="ARBA" id="ARBA00004742"/>
    </source>
</evidence>
<comment type="catalytic activity">
    <reaction evidence="10 11">
        <text>L-serine = pyruvate + NH4(+)</text>
        <dbReference type="Rhea" id="RHEA:19169"/>
        <dbReference type="ChEBI" id="CHEBI:15361"/>
        <dbReference type="ChEBI" id="CHEBI:28938"/>
        <dbReference type="ChEBI" id="CHEBI:33384"/>
        <dbReference type="EC" id="4.3.1.17"/>
    </reaction>
</comment>
<dbReference type="EMBL" id="JACJKU010000030">
    <property type="protein sequence ID" value="MBM6940679.1"/>
    <property type="molecule type" value="Genomic_DNA"/>
</dbReference>
<evidence type="ECO:0000313" key="13">
    <source>
        <dbReference type="EMBL" id="MBM6940679.1"/>
    </source>
</evidence>
<keyword evidence="8 11" id="KW-0411">Iron-sulfur</keyword>
<dbReference type="NCBIfam" id="TIGR00719">
    <property type="entry name" value="sda_beta"/>
    <property type="match status" value="1"/>
</dbReference>
<evidence type="ECO:0000313" key="14">
    <source>
        <dbReference type="Proteomes" id="UP000785625"/>
    </source>
</evidence>
<evidence type="ECO:0000256" key="3">
    <source>
        <dbReference type="ARBA" id="ARBA00008636"/>
    </source>
</evidence>
<evidence type="ECO:0000256" key="7">
    <source>
        <dbReference type="ARBA" id="ARBA00023004"/>
    </source>
</evidence>
<dbReference type="InterPro" id="IPR029009">
    <property type="entry name" value="ASB_dom_sf"/>
</dbReference>
<comment type="similarity">
    <text evidence="3 11">Belongs to the iron-sulfur dependent L-serine dehydratase family.</text>
</comment>
<protein>
    <recommendedName>
        <fullName evidence="11">L-serine dehydratase</fullName>
        <ecNumber evidence="11">4.3.1.17</ecNumber>
    </recommendedName>
</protein>
<dbReference type="InterPro" id="IPR051318">
    <property type="entry name" value="Fe-S_L-Ser"/>
</dbReference>
<comment type="cofactor">
    <cofactor evidence="1 11">
        <name>[4Fe-4S] cluster</name>
        <dbReference type="ChEBI" id="CHEBI:49883"/>
    </cofactor>
</comment>
<comment type="caution">
    <text evidence="13">The sequence shown here is derived from an EMBL/GenBank/DDBJ whole genome shotgun (WGS) entry which is preliminary data.</text>
</comment>
<gene>
    <name evidence="13" type="primary">sdaAB</name>
    <name evidence="13" type="ORF">H5975_04135</name>
</gene>
<evidence type="ECO:0000256" key="9">
    <source>
        <dbReference type="ARBA" id="ARBA00023239"/>
    </source>
</evidence>
<keyword evidence="9 11" id="KW-0456">Lyase</keyword>
<evidence type="ECO:0000256" key="6">
    <source>
        <dbReference type="ARBA" id="ARBA00022723"/>
    </source>
</evidence>
<dbReference type="InterPro" id="IPR005131">
    <property type="entry name" value="Ser_deHydtase_bsu"/>
</dbReference>
<evidence type="ECO:0000256" key="8">
    <source>
        <dbReference type="ARBA" id="ARBA00023014"/>
    </source>
</evidence>
<evidence type="ECO:0000259" key="12">
    <source>
        <dbReference type="Pfam" id="PF03315"/>
    </source>
</evidence>
<dbReference type="PANTHER" id="PTHR30182">
    <property type="entry name" value="L-SERINE DEHYDRATASE"/>
    <property type="match status" value="1"/>
</dbReference>
<sequence length="222" mass="24085">MSGNYRSVFDIIGPVMVGPSSSHTAGAVAIGKAARSIFQEVPKKVTVHYYESFAKTHRGHGTDFAIAAGIMGFPPDDARVPMAPELAKKAGIDIRFVEEEGPSPINHPNTAILDLSDGDQHNTQVGGCSVGGGAIEIRSIKVQGVELHPSGPLPIVLYLDRDKNKPLIKGLAKMLDESAKLKKQQTKLVHDGELYEFDMLKYLKPKQIAELKEKFKGIVCLK</sequence>
<evidence type="ECO:0000256" key="5">
    <source>
        <dbReference type="ARBA" id="ARBA00022485"/>
    </source>
</evidence>
<evidence type="ECO:0000256" key="10">
    <source>
        <dbReference type="ARBA" id="ARBA00049406"/>
    </source>
</evidence>
<organism evidence="13 14">
    <name type="scientific">Limosilactobacillus coleohominis</name>
    <dbReference type="NCBI Taxonomy" id="181675"/>
    <lineage>
        <taxon>Bacteria</taxon>
        <taxon>Bacillati</taxon>
        <taxon>Bacillota</taxon>
        <taxon>Bacilli</taxon>
        <taxon>Lactobacillales</taxon>
        <taxon>Lactobacillaceae</taxon>
        <taxon>Limosilactobacillus</taxon>
    </lineage>
</organism>